<dbReference type="RefSeq" id="WP_109686693.1">
    <property type="nucleotide sequence ID" value="NZ_QGGL01000003.1"/>
</dbReference>
<dbReference type="EMBL" id="QGGL01000003">
    <property type="protein sequence ID" value="PWK15547.1"/>
    <property type="molecule type" value="Genomic_DNA"/>
</dbReference>
<feature type="signal peptide" evidence="1">
    <location>
        <begin position="1"/>
        <end position="22"/>
    </location>
</feature>
<protein>
    <submittedName>
        <fullName evidence="2">Uncharacterized protein</fullName>
    </submittedName>
</protein>
<proteinExistence type="predicted"/>
<comment type="caution">
    <text evidence="2">The sequence shown here is derived from an EMBL/GenBank/DDBJ whole genome shotgun (WGS) entry which is preliminary data.</text>
</comment>
<keyword evidence="1" id="KW-0732">Signal</keyword>
<accession>A0A316DBN2</accession>
<keyword evidence="3" id="KW-1185">Reference proteome</keyword>
<organism evidence="2 3">
    <name type="scientific">Tumebacillus permanentifrigoris</name>
    <dbReference type="NCBI Taxonomy" id="378543"/>
    <lineage>
        <taxon>Bacteria</taxon>
        <taxon>Bacillati</taxon>
        <taxon>Bacillota</taxon>
        <taxon>Bacilli</taxon>
        <taxon>Bacillales</taxon>
        <taxon>Alicyclobacillaceae</taxon>
        <taxon>Tumebacillus</taxon>
    </lineage>
</organism>
<feature type="chain" id="PRO_5016233399" evidence="1">
    <location>
        <begin position="23"/>
        <end position="93"/>
    </location>
</feature>
<evidence type="ECO:0000313" key="2">
    <source>
        <dbReference type="EMBL" id="PWK15547.1"/>
    </source>
</evidence>
<evidence type="ECO:0000256" key="1">
    <source>
        <dbReference type="SAM" id="SignalP"/>
    </source>
</evidence>
<name>A0A316DBN2_9BACL</name>
<sequence>MKKMIFAALLASMMLIPTMASAAPQDVVNKSQQSVVSPNAESYYVTVQQYYFDPTYAPFVIYYTDPFTGASGFLNKLYGFGNWVTYGGYVTKN</sequence>
<reference evidence="2 3" key="1">
    <citation type="submission" date="2018-05" db="EMBL/GenBank/DDBJ databases">
        <title>Genomic Encyclopedia of Type Strains, Phase IV (KMG-IV): sequencing the most valuable type-strain genomes for metagenomic binning, comparative biology and taxonomic classification.</title>
        <authorList>
            <person name="Goeker M."/>
        </authorList>
    </citation>
    <scope>NUCLEOTIDE SEQUENCE [LARGE SCALE GENOMIC DNA]</scope>
    <source>
        <strain evidence="2 3">DSM 18773</strain>
    </source>
</reference>
<dbReference type="AlphaFoldDB" id="A0A316DBN2"/>
<dbReference type="Proteomes" id="UP000245634">
    <property type="component" value="Unassembled WGS sequence"/>
</dbReference>
<evidence type="ECO:0000313" key="3">
    <source>
        <dbReference type="Proteomes" id="UP000245634"/>
    </source>
</evidence>
<gene>
    <name evidence="2" type="ORF">C7459_10384</name>
</gene>